<proteinExistence type="predicted"/>
<gene>
    <name evidence="1" type="ORF">ACEZ3G_00885</name>
</gene>
<protein>
    <submittedName>
        <fullName evidence="1">M14 family metallopeptidase</fullName>
    </submittedName>
</protein>
<dbReference type="EMBL" id="JBHFPV010000001">
    <property type="protein sequence ID" value="MFH6602014.1"/>
    <property type="molecule type" value="Genomic_DNA"/>
</dbReference>
<evidence type="ECO:0000313" key="1">
    <source>
        <dbReference type="EMBL" id="MFH6602014.1"/>
    </source>
</evidence>
<keyword evidence="2" id="KW-1185">Reference proteome</keyword>
<accession>A0ACC7LF54</accession>
<organism evidence="1 2">
    <name type="scientific">Meishania litoralis</name>
    <dbReference type="NCBI Taxonomy" id="3434685"/>
    <lineage>
        <taxon>Bacteria</taxon>
        <taxon>Pseudomonadati</taxon>
        <taxon>Bacteroidota</taxon>
        <taxon>Flavobacteriia</taxon>
        <taxon>Flavobacteriales</taxon>
        <taxon>Flavobacteriaceae</taxon>
        <taxon>Meishania</taxon>
    </lineage>
</organism>
<evidence type="ECO:0000313" key="2">
    <source>
        <dbReference type="Proteomes" id="UP001595191"/>
    </source>
</evidence>
<name>A0ACC7LF54_9FLAO</name>
<sequence length="841" mass="94853">MKNFILLFAIGFLQSSLAQETLDLNYYLPQNIAYDESIPTPKEIIGHEVGEWHVTHDKLMFYMQTLAKASDRISIENRGSTFEGRPILLLTVTSPKNHQNIDKIRQEHIALTESGAGSLSVEDMPIVVYQGFSIHGNEPSGANAGLAYAYYLAAAQGPEIESMLNDLVILMDPSFNPDGLQRFAYWANTNKSINLNSDTNEREYHEVWPGGRTNHYWFDMNRDWLPVQLPESRARIETFHKWLPNILTDHHEMGTNSTFFFQPGEPTRVHPLTPKINQELTAEIGTYHAKALDKIGSLYYSEENYDDYYYGKGSTFPDVNGSIGILFEQGSSRGHIQESENGTLTFPFTIRNQFTTALSTIEAAQNMRAKILSYQRDFYSAMRSESTKAKTKAIVFGDSKDAAKAWHLAEILKRHKIKVHELSNDASIGGKSYKKGNAYVVPMAQKNPRLIKAMFEKRTTFTDSLFYDISAWTFPLAFNMDYTELGSSSNMGSEIQELSALSGDVDRQSNYAYLFEWNEYYTPKALNKIVNKGIRAKVAKSPFSLEGNDYGYGTIMIPVQNQLLDASQLHSFLSEVAKESHLKITAVGTGLTKGIDLGSNDFDPIKKQKVAILVGGGVRSYDAGEIWHLFDTRYAMKLTKLDTEYFSGVDLSSYTDIILPRTWGSALSKKNADKLKEWVEEGGTLIGYTNVAEWLDKNEFLSLKFKKDTTRVAKNISFDQKGAYSGAQVTGGAIFEAKLDLSHPINYGYKNDRLALFRNSNVYIAPDKQSYNNPIQYTSDPLMSGYISEENAQLIKNSVPFVAKRLGKGRVIVFTDNTNFRAFWYGTNKLLMNAIFFGEMM</sequence>
<dbReference type="Proteomes" id="UP001595191">
    <property type="component" value="Unassembled WGS sequence"/>
</dbReference>
<reference evidence="1" key="1">
    <citation type="submission" date="2024-09" db="EMBL/GenBank/DDBJ databases">
        <authorList>
            <person name="Liu J."/>
        </authorList>
    </citation>
    <scope>NUCLEOTIDE SEQUENCE</scope>
    <source>
        <strain evidence="1">NBU2967</strain>
    </source>
</reference>
<comment type="caution">
    <text evidence="1">The sequence shown here is derived from an EMBL/GenBank/DDBJ whole genome shotgun (WGS) entry which is preliminary data.</text>
</comment>